<protein>
    <submittedName>
        <fullName evidence="3">Predicted amidohydrolase</fullName>
    </submittedName>
</protein>
<keyword evidence="1 3" id="KW-0378">Hydrolase</keyword>
<proteinExistence type="predicted"/>
<dbReference type="AlphaFoldDB" id="A0A1G9HPN0"/>
<dbReference type="InterPro" id="IPR036526">
    <property type="entry name" value="C-N_Hydrolase_sf"/>
</dbReference>
<dbReference type="SUPFAM" id="SSF56317">
    <property type="entry name" value="Carbon-nitrogen hydrolase"/>
    <property type="match status" value="1"/>
</dbReference>
<dbReference type="RefSeq" id="WP_084336417.1">
    <property type="nucleotide sequence ID" value="NZ_FNFD01000015.1"/>
</dbReference>
<evidence type="ECO:0000256" key="1">
    <source>
        <dbReference type="ARBA" id="ARBA00022801"/>
    </source>
</evidence>
<dbReference type="PROSITE" id="PS50263">
    <property type="entry name" value="CN_HYDROLASE"/>
    <property type="match status" value="1"/>
</dbReference>
<evidence type="ECO:0000313" key="4">
    <source>
        <dbReference type="Proteomes" id="UP000198706"/>
    </source>
</evidence>
<dbReference type="Proteomes" id="UP000198706">
    <property type="component" value="Unassembled WGS sequence"/>
</dbReference>
<dbReference type="GO" id="GO:0050126">
    <property type="term" value="F:N-carbamoylputrescine amidase activity"/>
    <property type="evidence" value="ECO:0007669"/>
    <property type="project" value="TreeGrafter"/>
</dbReference>
<evidence type="ECO:0000259" key="2">
    <source>
        <dbReference type="PROSITE" id="PS50263"/>
    </source>
</evidence>
<dbReference type="PANTHER" id="PTHR43674">
    <property type="entry name" value="NITRILASE C965.09-RELATED"/>
    <property type="match status" value="1"/>
</dbReference>
<dbReference type="Pfam" id="PF00795">
    <property type="entry name" value="CN_hydrolase"/>
    <property type="match status" value="1"/>
</dbReference>
<feature type="domain" description="CN hydrolase" evidence="2">
    <location>
        <begin position="1"/>
        <end position="234"/>
    </location>
</feature>
<dbReference type="Gene3D" id="3.60.110.10">
    <property type="entry name" value="Carbon-nitrogen hydrolase"/>
    <property type="match status" value="1"/>
</dbReference>
<reference evidence="3 4" key="1">
    <citation type="submission" date="2016-10" db="EMBL/GenBank/DDBJ databases">
        <authorList>
            <person name="de Groot N.N."/>
        </authorList>
    </citation>
    <scope>NUCLEOTIDE SEQUENCE [LARGE SCALE GENOMIC DNA]</scope>
    <source>
        <strain evidence="3 4">JCM 21544</strain>
    </source>
</reference>
<dbReference type="InterPro" id="IPR050345">
    <property type="entry name" value="Aliph_Amidase/BUP"/>
</dbReference>
<organism evidence="3 4">
    <name type="scientific">Pseudomonas indica</name>
    <dbReference type="NCBI Taxonomy" id="137658"/>
    <lineage>
        <taxon>Bacteria</taxon>
        <taxon>Pseudomonadati</taxon>
        <taxon>Pseudomonadota</taxon>
        <taxon>Gammaproteobacteria</taxon>
        <taxon>Pseudomonadales</taxon>
        <taxon>Pseudomonadaceae</taxon>
        <taxon>Pseudomonas</taxon>
    </lineage>
</organism>
<dbReference type="InterPro" id="IPR003010">
    <property type="entry name" value="C-N_Hydrolase"/>
</dbReference>
<accession>A0A1G9HPN0</accession>
<dbReference type="STRING" id="137658.SAMN05216186_115103"/>
<dbReference type="GO" id="GO:0033388">
    <property type="term" value="P:putrescine biosynthetic process from arginine"/>
    <property type="evidence" value="ECO:0007669"/>
    <property type="project" value="TreeGrafter"/>
</dbReference>
<evidence type="ECO:0000313" key="3">
    <source>
        <dbReference type="EMBL" id="SDL14899.1"/>
    </source>
</evidence>
<dbReference type="PANTHER" id="PTHR43674:SF2">
    <property type="entry name" value="BETA-UREIDOPROPIONASE"/>
    <property type="match status" value="1"/>
</dbReference>
<dbReference type="CDD" id="cd07197">
    <property type="entry name" value="nitrilase"/>
    <property type="match status" value="1"/>
</dbReference>
<sequence>MKLCAAQLASVSGDLRQNLDKHCRFVEHAARLGAELIVFPELSLTRYETVRARELALPWNSPLLDELQHLSDAHRIIIGAGLPTPAPEGTRISMLIVQPHKPREVYSKQLLPDDELPFFVPGDHQVVIRAGDAVLAPAICYESLQPDHAEQAARLGANVYLASVAKSANGVAKARAHYSEVAKRHGMTVLLANGVGPVDGFVTAGQSAVWDDRGERLGQLGEEEEGLLLFDTLSEALSIHSPLR</sequence>
<keyword evidence="4" id="KW-1185">Reference proteome</keyword>
<dbReference type="EMBL" id="FNFD01000015">
    <property type="protein sequence ID" value="SDL14899.1"/>
    <property type="molecule type" value="Genomic_DNA"/>
</dbReference>
<name>A0A1G9HPN0_9PSED</name>
<gene>
    <name evidence="3" type="ORF">SAMN05216186_115103</name>
</gene>